<proteinExistence type="predicted"/>
<keyword evidence="2" id="KW-1185">Reference proteome</keyword>
<accession>A0A9E7SJL0</accession>
<protein>
    <submittedName>
        <fullName evidence="1">Uncharacterized protein</fullName>
    </submittedName>
</protein>
<sequence length="191" mass="22006">MINLPRESWERAVLSYQVKVLKAMDRTQLLEALRLSIRAVRNPRSLAPEYDEAARFEGRPVWSTVLIMDEDNLLGGHLVALRYLFYLIKLTLPWGTNFGYPKGMGDTHKANVRFSYASLSCMGARKLVEKAHHALHVMIYRFDNRPHAARDDPEWVHVKIDGTPTQPVLTDFDAYLYLLQLLENRIAKEGL</sequence>
<evidence type="ECO:0000313" key="1">
    <source>
        <dbReference type="EMBL" id="USN13915.1"/>
    </source>
</evidence>
<name>A0A9E7SJL0_9CAUD</name>
<evidence type="ECO:0000313" key="2">
    <source>
        <dbReference type="Proteomes" id="UP001056685"/>
    </source>
</evidence>
<reference evidence="1" key="1">
    <citation type="submission" date="2022-05" db="EMBL/GenBank/DDBJ databases">
        <authorList>
            <person name="Friedrich I."/>
            <person name="Poehlein A."/>
            <person name="Schneider D."/>
            <person name="Hertel R."/>
            <person name="Daniel R."/>
        </authorList>
    </citation>
    <scope>NUCLEOTIDE SEQUENCE</scope>
</reference>
<organism evidence="1 2">
    <name type="scientific">Brevundimonas phage vB_BpoS-Kabachok</name>
    <dbReference type="NCBI Taxonomy" id="2948600"/>
    <lineage>
        <taxon>Viruses</taxon>
        <taxon>Duplodnaviria</taxon>
        <taxon>Heunggongvirae</taxon>
        <taxon>Uroviricota</taxon>
        <taxon>Caudoviricetes</taxon>
        <taxon>Jeanschmidtviridae</taxon>
        <taxon>Marchewkavirus</taxon>
        <taxon>Marchewkavirus kabachok</taxon>
    </lineage>
</organism>
<dbReference type="EMBL" id="ON529852">
    <property type="protein sequence ID" value="USN13915.1"/>
    <property type="molecule type" value="Genomic_DNA"/>
</dbReference>
<gene>
    <name evidence="1" type="ORF">KABACHOK_00790</name>
</gene>
<dbReference type="Proteomes" id="UP001056685">
    <property type="component" value="Segment"/>
</dbReference>